<accession>A0A5B7H7Y8</accession>
<keyword evidence="2" id="KW-1185">Reference proteome</keyword>
<dbReference type="EMBL" id="VSRR010023854">
    <property type="protein sequence ID" value="MPC65795.1"/>
    <property type="molecule type" value="Genomic_DNA"/>
</dbReference>
<sequence>MLCTGSDCLKGSLTPLYHDPRTPTTPYLRKILGVLTSVGIAEAYINIVMSPLQLAWNPHHASLYALQSTSHMDCDLVNKCLNLIHALEGAGATRSMNGAISGN</sequence>
<dbReference type="AlphaFoldDB" id="A0A5B7H7Y8"/>
<organism evidence="1 2">
    <name type="scientific">Portunus trituberculatus</name>
    <name type="common">Swimming crab</name>
    <name type="synonym">Neptunus trituberculatus</name>
    <dbReference type="NCBI Taxonomy" id="210409"/>
    <lineage>
        <taxon>Eukaryota</taxon>
        <taxon>Metazoa</taxon>
        <taxon>Ecdysozoa</taxon>
        <taxon>Arthropoda</taxon>
        <taxon>Crustacea</taxon>
        <taxon>Multicrustacea</taxon>
        <taxon>Malacostraca</taxon>
        <taxon>Eumalacostraca</taxon>
        <taxon>Eucarida</taxon>
        <taxon>Decapoda</taxon>
        <taxon>Pleocyemata</taxon>
        <taxon>Brachyura</taxon>
        <taxon>Eubrachyura</taxon>
        <taxon>Portunoidea</taxon>
        <taxon>Portunidae</taxon>
        <taxon>Portuninae</taxon>
        <taxon>Portunus</taxon>
    </lineage>
</organism>
<evidence type="ECO:0000313" key="2">
    <source>
        <dbReference type="Proteomes" id="UP000324222"/>
    </source>
</evidence>
<dbReference type="Proteomes" id="UP000324222">
    <property type="component" value="Unassembled WGS sequence"/>
</dbReference>
<evidence type="ECO:0000313" key="1">
    <source>
        <dbReference type="EMBL" id="MPC65795.1"/>
    </source>
</evidence>
<proteinExistence type="predicted"/>
<gene>
    <name evidence="1" type="ORF">E2C01_059931</name>
</gene>
<comment type="caution">
    <text evidence="1">The sequence shown here is derived from an EMBL/GenBank/DDBJ whole genome shotgun (WGS) entry which is preliminary data.</text>
</comment>
<reference evidence="1 2" key="1">
    <citation type="submission" date="2019-05" db="EMBL/GenBank/DDBJ databases">
        <title>Another draft genome of Portunus trituberculatus and its Hox gene families provides insights of decapod evolution.</title>
        <authorList>
            <person name="Jeong J.-H."/>
            <person name="Song I."/>
            <person name="Kim S."/>
            <person name="Choi T."/>
            <person name="Kim D."/>
            <person name="Ryu S."/>
            <person name="Kim W."/>
        </authorList>
    </citation>
    <scope>NUCLEOTIDE SEQUENCE [LARGE SCALE GENOMIC DNA]</scope>
    <source>
        <tissue evidence="1">Muscle</tissue>
    </source>
</reference>
<protein>
    <submittedName>
        <fullName evidence="1">Uncharacterized protein</fullName>
    </submittedName>
</protein>
<name>A0A5B7H7Y8_PORTR</name>